<dbReference type="GO" id="GO:0016020">
    <property type="term" value="C:membrane"/>
    <property type="evidence" value="ECO:0007669"/>
    <property type="project" value="InterPro"/>
</dbReference>
<feature type="disulfide bond" evidence="5">
    <location>
        <begin position="101"/>
        <end position="111"/>
    </location>
</feature>
<dbReference type="FunFam" id="3.10.250.10:FF:000006">
    <property type="entry name" value="neurotrypsin isoform X2"/>
    <property type="match status" value="1"/>
</dbReference>
<sequence length="281" mass="28815">MVMMKCVYDDDDDDAVVELPIRLVGGLSGSEGTVEVYHTGQWGSVCDDQWDDSDAEVVCRQLGLRVTQAPPPPLCSGVARAWGHAHFGKAPGPVWLDEVRCSGSERRLDDCPHAAWGEHDCERGEAAGVACSAPTGRELLTIGSVVGGGGAPVGGAAGPVGGAAEAPLSSDGATPAAAEEEQNGSVRLAGGSGGVEGRVEAGLLLCSRGAELQPHGSGHEDVSVACSAETRPPSVSLRLVGGEGPGEGRVELHLSGLWGSVCDDGWSDREAQVVCRQLGYR</sequence>
<evidence type="ECO:0000256" key="4">
    <source>
        <dbReference type="ARBA" id="ARBA00023180"/>
    </source>
</evidence>
<accession>A0A4Z2EP18</accession>
<name>A0A4Z2EP18_9TELE</name>
<feature type="region of interest" description="Disordered" evidence="6">
    <location>
        <begin position="162"/>
        <end position="182"/>
    </location>
</feature>
<evidence type="ECO:0000259" key="7">
    <source>
        <dbReference type="PROSITE" id="PS50287"/>
    </source>
</evidence>
<dbReference type="OrthoDB" id="536948at2759"/>
<dbReference type="EMBL" id="SRLO01004265">
    <property type="protein sequence ID" value="TNN30646.1"/>
    <property type="molecule type" value="Genomic_DNA"/>
</dbReference>
<dbReference type="PRINTS" id="PR00258">
    <property type="entry name" value="SPERACTRCPTR"/>
</dbReference>
<organism evidence="8 9">
    <name type="scientific">Liparis tanakae</name>
    <name type="common">Tanaka's snailfish</name>
    <dbReference type="NCBI Taxonomy" id="230148"/>
    <lineage>
        <taxon>Eukaryota</taxon>
        <taxon>Metazoa</taxon>
        <taxon>Chordata</taxon>
        <taxon>Craniata</taxon>
        <taxon>Vertebrata</taxon>
        <taxon>Euteleostomi</taxon>
        <taxon>Actinopterygii</taxon>
        <taxon>Neopterygii</taxon>
        <taxon>Teleostei</taxon>
        <taxon>Neoteleostei</taxon>
        <taxon>Acanthomorphata</taxon>
        <taxon>Eupercaria</taxon>
        <taxon>Perciformes</taxon>
        <taxon>Cottioidei</taxon>
        <taxon>Cottales</taxon>
        <taxon>Liparidae</taxon>
        <taxon>Liparis</taxon>
    </lineage>
</organism>
<comment type="caution">
    <text evidence="5">Lacks conserved residue(s) required for the propagation of feature annotation.</text>
</comment>
<evidence type="ECO:0000313" key="8">
    <source>
        <dbReference type="EMBL" id="TNN30646.1"/>
    </source>
</evidence>
<comment type="caution">
    <text evidence="8">The sequence shown here is derived from an EMBL/GenBank/DDBJ whole genome shotgun (WGS) entry which is preliminary data.</text>
</comment>
<feature type="domain" description="SRCR" evidence="7">
    <location>
        <begin position="21"/>
        <end position="132"/>
    </location>
</feature>
<keyword evidence="3 5" id="KW-1015">Disulfide bond</keyword>
<proteinExistence type="predicted"/>
<keyword evidence="4" id="KW-0325">Glycoprotein</keyword>
<evidence type="ECO:0000256" key="5">
    <source>
        <dbReference type="PROSITE-ProRule" id="PRU00196"/>
    </source>
</evidence>
<dbReference type="PROSITE" id="PS00420">
    <property type="entry name" value="SRCR_1"/>
    <property type="match status" value="2"/>
</dbReference>
<keyword evidence="1" id="KW-0732">Signal</keyword>
<dbReference type="SUPFAM" id="SSF56487">
    <property type="entry name" value="SRCR-like"/>
    <property type="match status" value="2"/>
</dbReference>
<dbReference type="Gene3D" id="3.10.250.10">
    <property type="entry name" value="SRCR-like domain"/>
    <property type="match status" value="2"/>
</dbReference>
<reference evidence="8 9" key="1">
    <citation type="submission" date="2019-03" db="EMBL/GenBank/DDBJ databases">
        <title>First draft genome of Liparis tanakae, snailfish: a comprehensive survey of snailfish specific genes.</title>
        <authorList>
            <person name="Kim W."/>
            <person name="Song I."/>
            <person name="Jeong J.-H."/>
            <person name="Kim D."/>
            <person name="Kim S."/>
            <person name="Ryu S."/>
            <person name="Song J.Y."/>
            <person name="Lee S.K."/>
        </authorList>
    </citation>
    <scope>NUCLEOTIDE SEQUENCE [LARGE SCALE GENOMIC DNA]</scope>
    <source>
        <tissue evidence="8">Muscle</tissue>
    </source>
</reference>
<protein>
    <submittedName>
        <fullName evidence="8">Neurotrypsin</fullName>
    </submittedName>
</protein>
<dbReference type="SMART" id="SM00202">
    <property type="entry name" value="SR"/>
    <property type="match status" value="1"/>
</dbReference>
<gene>
    <name evidence="8" type="primary">Prss12_0</name>
    <name evidence="8" type="ORF">EYF80_059202</name>
</gene>
<dbReference type="InterPro" id="IPR001190">
    <property type="entry name" value="SRCR"/>
</dbReference>
<dbReference type="Pfam" id="PF00530">
    <property type="entry name" value="SRCR"/>
    <property type="match status" value="2"/>
</dbReference>
<keyword evidence="2" id="KW-0677">Repeat</keyword>
<dbReference type="InterPro" id="IPR036772">
    <property type="entry name" value="SRCR-like_dom_sf"/>
</dbReference>
<dbReference type="PANTHER" id="PTHR48071">
    <property type="entry name" value="SRCR DOMAIN-CONTAINING PROTEIN"/>
    <property type="match status" value="1"/>
</dbReference>
<dbReference type="PROSITE" id="PS50287">
    <property type="entry name" value="SRCR_2"/>
    <property type="match status" value="2"/>
</dbReference>
<evidence type="ECO:0000313" key="9">
    <source>
        <dbReference type="Proteomes" id="UP000314294"/>
    </source>
</evidence>
<evidence type="ECO:0000256" key="1">
    <source>
        <dbReference type="ARBA" id="ARBA00022729"/>
    </source>
</evidence>
<dbReference type="Proteomes" id="UP000314294">
    <property type="component" value="Unassembled WGS sequence"/>
</dbReference>
<evidence type="ECO:0000256" key="2">
    <source>
        <dbReference type="ARBA" id="ARBA00022737"/>
    </source>
</evidence>
<dbReference type="PANTHER" id="PTHR48071:SF18">
    <property type="entry name" value="DELETED IN MALIGNANT BRAIN TUMORS 1 PROTEIN-RELATED"/>
    <property type="match status" value="1"/>
</dbReference>
<dbReference type="AlphaFoldDB" id="A0A4Z2EP18"/>
<evidence type="ECO:0000256" key="6">
    <source>
        <dbReference type="SAM" id="MobiDB-lite"/>
    </source>
</evidence>
<evidence type="ECO:0000256" key="3">
    <source>
        <dbReference type="ARBA" id="ARBA00023157"/>
    </source>
</evidence>
<feature type="domain" description="SRCR" evidence="7">
    <location>
        <begin position="237"/>
        <end position="281"/>
    </location>
</feature>
<keyword evidence="9" id="KW-1185">Reference proteome</keyword>